<keyword evidence="1" id="KW-0812">Transmembrane</keyword>
<keyword evidence="1" id="KW-0472">Membrane</keyword>
<accession>A0A183L604</accession>
<evidence type="ECO:0000256" key="1">
    <source>
        <dbReference type="SAM" id="Phobius"/>
    </source>
</evidence>
<sequence length="216" mass="24984">LKFQFNKVTQNLENCAVRNSSNSSELQNELKVENFNHSSTNDNTHYPYAKYVAAMIDALSERLMGKISEDDLELRFQTLEAEASKAAKHKNAQFVKRERFYSVSNGAENLRCQNSLENTTRGNSSSDENIFNNITERNELKNRRCHSVTNFFATTKSSDLHNASSLESSQCNLKYSCLEQVKRLQLRNKVKCYYKPLFFIKILYMLTSMRLYTAHS</sequence>
<evidence type="ECO:0000313" key="2">
    <source>
        <dbReference type="WBParaSite" id="SCUD_0002277501-mRNA-1"/>
    </source>
</evidence>
<organism evidence="2">
    <name type="scientific">Schistosoma curassoni</name>
    <dbReference type="NCBI Taxonomy" id="6186"/>
    <lineage>
        <taxon>Eukaryota</taxon>
        <taxon>Metazoa</taxon>
        <taxon>Spiralia</taxon>
        <taxon>Lophotrochozoa</taxon>
        <taxon>Platyhelminthes</taxon>
        <taxon>Trematoda</taxon>
        <taxon>Digenea</taxon>
        <taxon>Strigeidida</taxon>
        <taxon>Schistosomatoidea</taxon>
        <taxon>Schistosomatidae</taxon>
        <taxon>Schistosoma</taxon>
    </lineage>
</organism>
<name>A0A183L604_9TREM</name>
<dbReference type="WBParaSite" id="SCUD_0002277501-mRNA-1">
    <property type="protein sequence ID" value="SCUD_0002277501-mRNA-1"/>
    <property type="gene ID" value="SCUD_0002277501"/>
</dbReference>
<reference evidence="2" key="1">
    <citation type="submission" date="2016-06" db="UniProtKB">
        <authorList>
            <consortium name="WormBaseParasite"/>
        </authorList>
    </citation>
    <scope>IDENTIFICATION</scope>
</reference>
<protein>
    <submittedName>
        <fullName evidence="2">TBCC_N domain-containing protein</fullName>
    </submittedName>
</protein>
<dbReference type="AlphaFoldDB" id="A0A183L604"/>
<keyword evidence="1" id="KW-1133">Transmembrane helix</keyword>
<feature type="transmembrane region" description="Helical" evidence="1">
    <location>
        <begin position="192"/>
        <end position="212"/>
    </location>
</feature>
<proteinExistence type="predicted"/>